<proteinExistence type="predicted"/>
<evidence type="ECO:0000256" key="2">
    <source>
        <dbReference type="ARBA" id="ARBA00022741"/>
    </source>
</evidence>
<organism evidence="5 6">
    <name type="scientific">Solanum tuberosum</name>
    <name type="common">Potato</name>
    <dbReference type="NCBI Taxonomy" id="4113"/>
    <lineage>
        <taxon>Eukaryota</taxon>
        <taxon>Viridiplantae</taxon>
        <taxon>Streptophyta</taxon>
        <taxon>Embryophyta</taxon>
        <taxon>Tracheophyta</taxon>
        <taxon>Spermatophyta</taxon>
        <taxon>Magnoliopsida</taxon>
        <taxon>eudicotyledons</taxon>
        <taxon>Gunneridae</taxon>
        <taxon>Pentapetalae</taxon>
        <taxon>asterids</taxon>
        <taxon>lamiids</taxon>
        <taxon>Solanales</taxon>
        <taxon>Solanaceae</taxon>
        <taxon>Solanoideae</taxon>
        <taxon>Solaneae</taxon>
        <taxon>Solanum</taxon>
    </lineage>
</organism>
<evidence type="ECO:0000256" key="1">
    <source>
        <dbReference type="ARBA" id="ARBA00022737"/>
    </source>
</evidence>
<name>A0ABQ7UZV1_SOLTU</name>
<comment type="caution">
    <text evidence="5">The sequence shown here is derived from an EMBL/GenBank/DDBJ whole genome shotgun (WGS) entry which is preliminary data.</text>
</comment>
<keyword evidence="2" id="KW-0547">Nucleotide-binding</keyword>
<sequence length="177" mass="20142">MEAIIVAAVSPAATKAVSFLVDSLSQLLSENFDLIRGADGEFQRLLDEIKPINELLAGDYAQLKSNNNIDLDKLFQNIQRTVYKAEDAIDKFLIQAKIDEANVFNKFSPFVKWNNNRKIAPEFREILQQLTIIRQETQQVLEKTTIQSTAFQPGKTTGTQVSPYSVYQFMCYVTVWI</sequence>
<evidence type="ECO:0000256" key="3">
    <source>
        <dbReference type="ARBA" id="ARBA00022821"/>
    </source>
</evidence>
<reference evidence="5 6" key="1">
    <citation type="journal article" date="2021" name="bioRxiv">
        <title>Chromosome-scale and haplotype-resolved genome assembly of a tetraploid potato cultivar.</title>
        <authorList>
            <person name="Sun H."/>
            <person name="Jiao W.-B."/>
            <person name="Krause K."/>
            <person name="Campoy J.A."/>
            <person name="Goel M."/>
            <person name="Folz-Donahue K."/>
            <person name="Kukat C."/>
            <person name="Huettel B."/>
            <person name="Schneeberger K."/>
        </authorList>
    </citation>
    <scope>NUCLEOTIDE SEQUENCE [LARGE SCALE GENOMIC DNA]</scope>
    <source>
        <strain evidence="5">SolTubOtavaFocal</strain>
        <tissue evidence="5">Leaves</tissue>
    </source>
</reference>
<keyword evidence="6" id="KW-1185">Reference proteome</keyword>
<keyword evidence="1" id="KW-0677">Repeat</keyword>
<keyword evidence="3" id="KW-0611">Plant defense</keyword>
<feature type="domain" description="Disease resistance N-terminal" evidence="4">
    <location>
        <begin position="16"/>
        <end position="100"/>
    </location>
</feature>
<dbReference type="InterPro" id="IPR041118">
    <property type="entry name" value="Rx_N"/>
</dbReference>
<evidence type="ECO:0000259" key="4">
    <source>
        <dbReference type="Pfam" id="PF18052"/>
    </source>
</evidence>
<dbReference type="Pfam" id="PF18052">
    <property type="entry name" value="Rx_N"/>
    <property type="match status" value="1"/>
</dbReference>
<evidence type="ECO:0000313" key="5">
    <source>
        <dbReference type="EMBL" id="KAH0757361.1"/>
    </source>
</evidence>
<protein>
    <recommendedName>
        <fullName evidence="4">Disease resistance N-terminal domain-containing protein</fullName>
    </recommendedName>
</protein>
<evidence type="ECO:0000313" key="6">
    <source>
        <dbReference type="Proteomes" id="UP000826656"/>
    </source>
</evidence>
<accession>A0ABQ7UZV1</accession>
<dbReference type="Proteomes" id="UP000826656">
    <property type="component" value="Unassembled WGS sequence"/>
</dbReference>
<dbReference type="Gene3D" id="1.20.5.4130">
    <property type="match status" value="1"/>
</dbReference>
<dbReference type="EMBL" id="JAIVGD010000015">
    <property type="protein sequence ID" value="KAH0757361.1"/>
    <property type="molecule type" value="Genomic_DNA"/>
</dbReference>
<gene>
    <name evidence="5" type="ORF">KY290_020854</name>
</gene>